<name>A0ABR8FPE2_9NOSO</name>
<dbReference type="Proteomes" id="UP000603457">
    <property type="component" value="Unassembled WGS sequence"/>
</dbReference>
<comment type="caution">
    <text evidence="1">The sequence shown here is derived from an EMBL/GenBank/DDBJ whole genome shotgun (WGS) entry which is preliminary data.</text>
</comment>
<keyword evidence="2" id="KW-1185">Reference proteome</keyword>
<reference evidence="1 2" key="1">
    <citation type="journal article" date="2020" name="ISME J.">
        <title>Comparative genomics reveals insights into cyanobacterial evolution and habitat adaptation.</title>
        <authorList>
            <person name="Chen M.Y."/>
            <person name="Teng W.K."/>
            <person name="Zhao L."/>
            <person name="Hu C.X."/>
            <person name="Zhou Y.K."/>
            <person name="Han B.P."/>
            <person name="Song L.R."/>
            <person name="Shu W.S."/>
        </authorList>
    </citation>
    <scope>NUCLEOTIDE SEQUENCE [LARGE SCALE GENOMIC DNA]</scope>
    <source>
        <strain evidence="1 2">FACHB-130</strain>
    </source>
</reference>
<dbReference type="EMBL" id="JACJTB010000002">
    <property type="protein sequence ID" value="MBD2593340.1"/>
    <property type="molecule type" value="Genomic_DNA"/>
</dbReference>
<organism evidence="1 2">
    <name type="scientific">Nostoc spongiaeforme FACHB-130</name>
    <dbReference type="NCBI Taxonomy" id="1357510"/>
    <lineage>
        <taxon>Bacteria</taxon>
        <taxon>Bacillati</taxon>
        <taxon>Cyanobacteriota</taxon>
        <taxon>Cyanophyceae</taxon>
        <taxon>Nostocales</taxon>
        <taxon>Nostocaceae</taxon>
        <taxon>Nostoc</taxon>
    </lineage>
</organism>
<gene>
    <name evidence="1" type="ORF">H6G74_03230</name>
</gene>
<evidence type="ECO:0000313" key="2">
    <source>
        <dbReference type="Proteomes" id="UP000603457"/>
    </source>
</evidence>
<protein>
    <submittedName>
        <fullName evidence="1">SMI1/KNR4 family protein</fullName>
    </submittedName>
</protein>
<sequence>MERPEIIHCLERILNWLQQNAPSYIEGFLPSLSYEEIEEKVSNLPFKLSEEVYNLYHWRNGTNSQAMIFVYHYFWHLDMVLEISSDCVNDPLSQEFRQQAGEPLYLFPIFEYEGEYFAVAGQTTPVETAPVYHIDADAGEVSLAFNSLTAMMQTIAESYETGGYYLTPEGQLEWDDKKFRSIRLKYNPELIDDLYVY</sequence>
<dbReference type="InterPro" id="IPR037883">
    <property type="entry name" value="Knr4/Smi1-like_sf"/>
</dbReference>
<dbReference type="RefSeq" id="WP_190966283.1">
    <property type="nucleotide sequence ID" value="NZ_JACJTB010000002.1"/>
</dbReference>
<proteinExistence type="predicted"/>
<dbReference type="SUPFAM" id="SSF160631">
    <property type="entry name" value="SMI1/KNR4-like"/>
    <property type="match status" value="1"/>
</dbReference>
<evidence type="ECO:0000313" key="1">
    <source>
        <dbReference type="EMBL" id="MBD2593340.1"/>
    </source>
</evidence>
<accession>A0ABR8FPE2</accession>